<proteinExistence type="predicted"/>
<dbReference type="Proteomes" id="UP000281474">
    <property type="component" value="Unassembled WGS sequence"/>
</dbReference>
<reference evidence="1 2" key="1">
    <citation type="submission" date="2018-09" db="EMBL/GenBank/DDBJ databases">
        <title>Phylogeny of the Shewanellaceae, and recommendation for two new genera, Pseudoshewanella and Parashewanella.</title>
        <authorList>
            <person name="Wang G."/>
        </authorList>
    </citation>
    <scope>NUCLEOTIDE SEQUENCE [LARGE SCALE GENOMIC DNA]</scope>
    <source>
        <strain evidence="1 2">C51</strain>
    </source>
</reference>
<accession>A0A3L8Q198</accession>
<name>A0A3L8Q198_9GAMM</name>
<comment type="caution">
    <text evidence="1">The sequence shown here is derived from an EMBL/GenBank/DDBJ whole genome shotgun (WGS) entry which is preliminary data.</text>
</comment>
<organism evidence="1 2">
    <name type="scientific">Parashewanella curva</name>
    <dbReference type="NCBI Taxonomy" id="2338552"/>
    <lineage>
        <taxon>Bacteria</taxon>
        <taxon>Pseudomonadati</taxon>
        <taxon>Pseudomonadota</taxon>
        <taxon>Gammaproteobacteria</taxon>
        <taxon>Alteromonadales</taxon>
        <taxon>Shewanellaceae</taxon>
        <taxon>Parashewanella</taxon>
    </lineage>
</organism>
<dbReference type="InterPro" id="IPR022080">
    <property type="entry name" value="DUF3630"/>
</dbReference>
<dbReference type="AlphaFoldDB" id="A0A3L8Q198"/>
<evidence type="ECO:0000313" key="2">
    <source>
        <dbReference type="Proteomes" id="UP000281474"/>
    </source>
</evidence>
<dbReference type="OrthoDB" id="6389032at2"/>
<keyword evidence="2" id="KW-1185">Reference proteome</keyword>
<dbReference type="Pfam" id="PF12305">
    <property type="entry name" value="DUF3630"/>
    <property type="match status" value="1"/>
</dbReference>
<dbReference type="EMBL" id="QZEI01000014">
    <property type="protein sequence ID" value="RLV60598.1"/>
    <property type="molecule type" value="Genomic_DNA"/>
</dbReference>
<evidence type="ECO:0000313" key="1">
    <source>
        <dbReference type="EMBL" id="RLV60598.1"/>
    </source>
</evidence>
<sequence>MYQLTLDKPNLCLYFRSDIEFDSFDVFATAFCSAIDSRVIQKHWGADRHQWQLDFEGCLFNLNYEFYSDSCWLSIEHTKDLDTLIYLQQLLNPLVQSMPHALEANNGE</sequence>
<gene>
    <name evidence="1" type="ORF">D5018_06435</name>
</gene>
<protein>
    <submittedName>
        <fullName evidence="1">DUF3630 family protein</fullName>
    </submittedName>
</protein>